<dbReference type="Proteomes" id="UP000469949">
    <property type="component" value="Unassembled WGS sequence"/>
</dbReference>
<accession>A0A833J0K1</accession>
<evidence type="ECO:0000313" key="2">
    <source>
        <dbReference type="EMBL" id="KAB7782288.1"/>
    </source>
</evidence>
<organism evidence="2 3">
    <name type="scientific">Methylorubrum populi</name>
    <dbReference type="NCBI Taxonomy" id="223967"/>
    <lineage>
        <taxon>Bacteria</taxon>
        <taxon>Pseudomonadati</taxon>
        <taxon>Pseudomonadota</taxon>
        <taxon>Alphaproteobacteria</taxon>
        <taxon>Hyphomicrobiales</taxon>
        <taxon>Methylobacteriaceae</taxon>
        <taxon>Methylorubrum</taxon>
    </lineage>
</organism>
<sequence length="205" mass="22143">MQTETKAAFARRHGVNRSTVQKWQDKGLLVTAPDGMVNVEATEWNLHQRPAKYRGGTAHRPVRTAPRDMRTIPQEARTGPQDGPQTEEEPEGGLLIVLATLVGIVGKISADAAVASGASMRVAYALDSIMTVHVWLEAERLLGIPPGSVSGFETMVDKRVVEPDWDELAAQAGEPVALEAWDAFIAAHPMLRPDPTTAAHPQEAS</sequence>
<name>A0A833J0K1_9HYPH</name>
<reference evidence="2 3" key="1">
    <citation type="submission" date="2019-10" db="EMBL/GenBank/DDBJ databases">
        <title>Draft Genome Sequence of the Caffeine Degrading Methylotroph Methylorubrum populi PINKEL.</title>
        <authorList>
            <person name="Dawson S.C."/>
            <person name="Zhang X."/>
            <person name="Wright M.E."/>
            <person name="Sharma G."/>
            <person name="Langner J.T."/>
            <person name="Ditty J.L."/>
            <person name="Subuyuj G.A."/>
        </authorList>
    </citation>
    <scope>NUCLEOTIDE SEQUENCE [LARGE SCALE GENOMIC DNA]</scope>
    <source>
        <strain evidence="2 3">Pinkel</strain>
    </source>
</reference>
<dbReference type="RefSeq" id="WP_152278760.1">
    <property type="nucleotide sequence ID" value="NZ_WEKV01000020.1"/>
</dbReference>
<feature type="region of interest" description="Disordered" evidence="1">
    <location>
        <begin position="54"/>
        <end position="89"/>
    </location>
</feature>
<evidence type="ECO:0000256" key="1">
    <source>
        <dbReference type="SAM" id="MobiDB-lite"/>
    </source>
</evidence>
<evidence type="ECO:0000313" key="3">
    <source>
        <dbReference type="Proteomes" id="UP000469949"/>
    </source>
</evidence>
<gene>
    <name evidence="2" type="ORF">F8B43_5043</name>
</gene>
<dbReference type="EMBL" id="WEKV01000020">
    <property type="protein sequence ID" value="KAB7782288.1"/>
    <property type="molecule type" value="Genomic_DNA"/>
</dbReference>
<dbReference type="AlphaFoldDB" id="A0A833J0K1"/>
<comment type="caution">
    <text evidence="2">The sequence shown here is derived from an EMBL/GenBank/DDBJ whole genome shotgun (WGS) entry which is preliminary data.</text>
</comment>
<proteinExistence type="predicted"/>
<protein>
    <submittedName>
        <fullName evidence="2">Uncharacterized protein</fullName>
    </submittedName>
</protein>